<proteinExistence type="predicted"/>
<dbReference type="Pfam" id="PF13966">
    <property type="entry name" value="zf-RVT"/>
    <property type="match status" value="1"/>
</dbReference>
<gene>
    <name evidence="3" type="ORF">HPB48_012468</name>
</gene>
<feature type="domain" description="Reverse transcriptase zinc-binding" evidence="2">
    <location>
        <begin position="20"/>
        <end position="91"/>
    </location>
</feature>
<dbReference type="Proteomes" id="UP000821853">
    <property type="component" value="Chromosome 5"/>
</dbReference>
<keyword evidence="1" id="KW-1133">Transmembrane helix</keyword>
<keyword evidence="1" id="KW-0812">Transmembrane</keyword>
<dbReference type="EMBL" id="JABSTR010000007">
    <property type="protein sequence ID" value="KAH9375594.1"/>
    <property type="molecule type" value="Genomic_DNA"/>
</dbReference>
<dbReference type="InterPro" id="IPR026960">
    <property type="entry name" value="RVT-Znf"/>
</dbReference>
<evidence type="ECO:0000259" key="2">
    <source>
        <dbReference type="Pfam" id="PF13966"/>
    </source>
</evidence>
<dbReference type="AlphaFoldDB" id="A0A9J6GK75"/>
<protein>
    <recommendedName>
        <fullName evidence="2">Reverse transcriptase zinc-binding domain-containing protein</fullName>
    </recommendedName>
</protein>
<organism evidence="3 4">
    <name type="scientific">Haemaphysalis longicornis</name>
    <name type="common">Bush tick</name>
    <dbReference type="NCBI Taxonomy" id="44386"/>
    <lineage>
        <taxon>Eukaryota</taxon>
        <taxon>Metazoa</taxon>
        <taxon>Ecdysozoa</taxon>
        <taxon>Arthropoda</taxon>
        <taxon>Chelicerata</taxon>
        <taxon>Arachnida</taxon>
        <taxon>Acari</taxon>
        <taxon>Parasitiformes</taxon>
        <taxon>Ixodida</taxon>
        <taxon>Ixodoidea</taxon>
        <taxon>Ixodidae</taxon>
        <taxon>Haemaphysalinae</taxon>
        <taxon>Haemaphysalis</taxon>
    </lineage>
</organism>
<evidence type="ECO:0000256" key="1">
    <source>
        <dbReference type="SAM" id="Phobius"/>
    </source>
</evidence>
<evidence type="ECO:0000313" key="4">
    <source>
        <dbReference type="Proteomes" id="UP000821853"/>
    </source>
</evidence>
<feature type="transmembrane region" description="Helical" evidence="1">
    <location>
        <begin position="117"/>
        <end position="136"/>
    </location>
</feature>
<reference evidence="3 4" key="1">
    <citation type="journal article" date="2020" name="Cell">
        <title>Large-Scale Comparative Analyses of Tick Genomes Elucidate Their Genetic Diversity and Vector Capacities.</title>
        <authorList>
            <consortium name="Tick Genome and Microbiome Consortium (TIGMIC)"/>
            <person name="Jia N."/>
            <person name="Wang J."/>
            <person name="Shi W."/>
            <person name="Du L."/>
            <person name="Sun Y."/>
            <person name="Zhan W."/>
            <person name="Jiang J.F."/>
            <person name="Wang Q."/>
            <person name="Zhang B."/>
            <person name="Ji P."/>
            <person name="Bell-Sakyi L."/>
            <person name="Cui X.M."/>
            <person name="Yuan T.T."/>
            <person name="Jiang B.G."/>
            <person name="Yang W.F."/>
            <person name="Lam T.T."/>
            <person name="Chang Q.C."/>
            <person name="Ding S.J."/>
            <person name="Wang X.J."/>
            <person name="Zhu J.G."/>
            <person name="Ruan X.D."/>
            <person name="Zhao L."/>
            <person name="Wei J.T."/>
            <person name="Ye R.Z."/>
            <person name="Que T.C."/>
            <person name="Du C.H."/>
            <person name="Zhou Y.H."/>
            <person name="Cheng J.X."/>
            <person name="Dai P.F."/>
            <person name="Guo W.B."/>
            <person name="Han X.H."/>
            <person name="Huang E.J."/>
            <person name="Li L.F."/>
            <person name="Wei W."/>
            <person name="Gao Y.C."/>
            <person name="Liu J.Z."/>
            <person name="Shao H.Z."/>
            <person name="Wang X."/>
            <person name="Wang C.C."/>
            <person name="Yang T.C."/>
            <person name="Huo Q.B."/>
            <person name="Li W."/>
            <person name="Chen H.Y."/>
            <person name="Chen S.E."/>
            <person name="Zhou L.G."/>
            <person name="Ni X.B."/>
            <person name="Tian J.H."/>
            <person name="Sheng Y."/>
            <person name="Liu T."/>
            <person name="Pan Y.S."/>
            <person name="Xia L.Y."/>
            <person name="Li J."/>
            <person name="Zhao F."/>
            <person name="Cao W.C."/>
        </authorList>
    </citation>
    <scope>NUCLEOTIDE SEQUENCE [LARGE SCALE GENOMIC DNA]</scope>
    <source>
        <strain evidence="3">HaeL-2018</strain>
    </source>
</reference>
<name>A0A9J6GK75_HAELO</name>
<accession>A0A9J6GK75</accession>
<dbReference type="VEuPathDB" id="VectorBase:HLOH_050613"/>
<sequence length="184" mass="21711">MRNVELAQKLDATTPDNLNEKQKNLSWRTLLNTNVPGEAQDVTWKYGWSVLPTRTFLRRWGTTITDKCVHCKQRETNKHAMIQCTAAKTFWLIVSRAYRQRRIRDFLEGRRCHRHPLAALIITIAFHTLWINRYIAIKQSRARRNQWNWLVHMHTKLTQNLEAELFFLGKKSSLENGLVGSLRS</sequence>
<keyword evidence="4" id="KW-1185">Reference proteome</keyword>
<evidence type="ECO:0000313" key="3">
    <source>
        <dbReference type="EMBL" id="KAH9375594.1"/>
    </source>
</evidence>
<keyword evidence="1" id="KW-0472">Membrane</keyword>
<comment type="caution">
    <text evidence="3">The sequence shown here is derived from an EMBL/GenBank/DDBJ whole genome shotgun (WGS) entry which is preliminary data.</text>
</comment>